<dbReference type="Proteomes" id="UP001549749">
    <property type="component" value="Unassembled WGS sequence"/>
</dbReference>
<dbReference type="Pfam" id="PF01266">
    <property type="entry name" value="DAO"/>
    <property type="match status" value="1"/>
</dbReference>
<evidence type="ECO:0000256" key="2">
    <source>
        <dbReference type="ARBA" id="ARBA00009410"/>
    </source>
</evidence>
<dbReference type="InterPro" id="IPR006076">
    <property type="entry name" value="FAD-dep_OxRdtase"/>
</dbReference>
<organism evidence="7 8">
    <name type="scientific">Chitinophaga defluvii</name>
    <dbReference type="NCBI Taxonomy" id="3163343"/>
    <lineage>
        <taxon>Bacteria</taxon>
        <taxon>Pseudomonadati</taxon>
        <taxon>Bacteroidota</taxon>
        <taxon>Chitinophagia</taxon>
        <taxon>Chitinophagales</taxon>
        <taxon>Chitinophagaceae</taxon>
        <taxon>Chitinophaga</taxon>
    </lineage>
</organism>
<keyword evidence="5" id="KW-0472">Membrane</keyword>
<dbReference type="EMBL" id="JBEXAC010000003">
    <property type="protein sequence ID" value="MET7001252.1"/>
    <property type="molecule type" value="Genomic_DNA"/>
</dbReference>
<evidence type="ECO:0000256" key="3">
    <source>
        <dbReference type="ARBA" id="ARBA00022630"/>
    </source>
</evidence>
<evidence type="ECO:0000256" key="4">
    <source>
        <dbReference type="ARBA" id="ARBA00023002"/>
    </source>
</evidence>
<evidence type="ECO:0000256" key="5">
    <source>
        <dbReference type="SAM" id="Phobius"/>
    </source>
</evidence>
<dbReference type="InterPro" id="IPR036188">
    <property type="entry name" value="FAD/NAD-bd_sf"/>
</dbReference>
<protein>
    <submittedName>
        <fullName evidence="7">TIGR03364 family FAD-dependent oxidoreductase</fullName>
    </submittedName>
</protein>
<evidence type="ECO:0000259" key="6">
    <source>
        <dbReference type="Pfam" id="PF01266"/>
    </source>
</evidence>
<name>A0ABV2TE00_9BACT</name>
<evidence type="ECO:0000313" key="7">
    <source>
        <dbReference type="EMBL" id="MET7001252.1"/>
    </source>
</evidence>
<dbReference type="PANTHER" id="PTHR13847">
    <property type="entry name" value="SARCOSINE DEHYDROGENASE-RELATED"/>
    <property type="match status" value="1"/>
</dbReference>
<keyword evidence="4" id="KW-0560">Oxidoreductase</keyword>
<dbReference type="Gene3D" id="3.30.9.10">
    <property type="entry name" value="D-Amino Acid Oxidase, subunit A, domain 2"/>
    <property type="match status" value="1"/>
</dbReference>
<accession>A0ABV2TE00</accession>
<comment type="caution">
    <text evidence="7">The sequence shown here is derived from an EMBL/GenBank/DDBJ whole genome shotgun (WGS) entry which is preliminary data.</text>
</comment>
<dbReference type="RefSeq" id="WP_354663824.1">
    <property type="nucleotide sequence ID" value="NZ_JBEXAC010000003.1"/>
</dbReference>
<dbReference type="PANTHER" id="PTHR13847:SF286">
    <property type="entry name" value="D-AMINO ACID DEHYDROGENASE"/>
    <property type="match status" value="1"/>
</dbReference>
<sequence>MQQHQADVAIIGAGIVGLAMAYHLAGKGKKIVVFERNSKAISASIRNFGLVWPVGQSAGHMYERALKSRRTWQHLANATGLQCQETGSLHLVYQQDELAVLEEFTRTAPANGYECQLLTPEQVAQRSQAVKMDGLLAGMWSSTEMTVNPREASAVIARYLEEQQAVTFRWGTAVNSLEMPYIRTKDEKWQVDQVFVCSGADFETLYPEVYAQAPLTKCKLQMMRTVPQPGNWSLGPALCAGLTLMHYAAFNTCSTLDALKKRVQAEMPEYLQWGIHLLISQNGAGELSIGDSHEYGPDFEPFDKEFINALILKYMHTFLAAPDYTIQERWHGIYPKLTNGGTDLILQPEKEVTIVNGLGGAGMTLGFGLAEEITAKI</sequence>
<feature type="domain" description="FAD dependent oxidoreductase" evidence="6">
    <location>
        <begin position="7"/>
        <end position="374"/>
    </location>
</feature>
<comment type="similarity">
    <text evidence="2">Belongs to the DadA oxidoreductase family.</text>
</comment>
<reference evidence="7 8" key="1">
    <citation type="submission" date="2024-06" db="EMBL/GenBank/DDBJ databases">
        <title>Chitinophaga defluvii sp. nov., isolated from municipal sewage.</title>
        <authorList>
            <person name="Zhang L."/>
        </authorList>
    </citation>
    <scope>NUCLEOTIDE SEQUENCE [LARGE SCALE GENOMIC DNA]</scope>
    <source>
        <strain evidence="7 8">H8</strain>
    </source>
</reference>
<dbReference type="SUPFAM" id="SSF51905">
    <property type="entry name" value="FAD/NAD(P)-binding domain"/>
    <property type="match status" value="1"/>
</dbReference>
<evidence type="ECO:0000313" key="8">
    <source>
        <dbReference type="Proteomes" id="UP001549749"/>
    </source>
</evidence>
<keyword evidence="8" id="KW-1185">Reference proteome</keyword>
<keyword evidence="3" id="KW-0285">Flavoprotein</keyword>
<keyword evidence="5" id="KW-0812">Transmembrane</keyword>
<dbReference type="Gene3D" id="3.50.50.60">
    <property type="entry name" value="FAD/NAD(P)-binding domain"/>
    <property type="match status" value="1"/>
</dbReference>
<keyword evidence="5" id="KW-1133">Transmembrane helix</keyword>
<evidence type="ECO:0000256" key="1">
    <source>
        <dbReference type="ARBA" id="ARBA00001974"/>
    </source>
</evidence>
<dbReference type="InterPro" id="IPR017741">
    <property type="entry name" value="FAD-dependent_OxRdtase_HpnW"/>
</dbReference>
<gene>
    <name evidence="7" type="ORF">ABR189_27970</name>
</gene>
<feature type="transmembrane region" description="Helical" evidence="5">
    <location>
        <begin position="6"/>
        <end position="25"/>
    </location>
</feature>
<proteinExistence type="inferred from homology"/>
<dbReference type="NCBIfam" id="TIGR03364">
    <property type="entry name" value="HpnW_proposed"/>
    <property type="match status" value="1"/>
</dbReference>
<comment type="cofactor">
    <cofactor evidence="1">
        <name>FAD</name>
        <dbReference type="ChEBI" id="CHEBI:57692"/>
    </cofactor>
</comment>